<keyword evidence="1" id="KW-0472">Membrane</keyword>
<evidence type="ECO:0000313" key="2">
    <source>
        <dbReference type="EMBL" id="HEA52846.1"/>
    </source>
</evidence>
<organism evidence="2">
    <name type="scientific">Marinobacter antarcticus</name>
    <dbReference type="NCBI Taxonomy" id="564117"/>
    <lineage>
        <taxon>Bacteria</taxon>
        <taxon>Pseudomonadati</taxon>
        <taxon>Pseudomonadota</taxon>
        <taxon>Gammaproteobacteria</taxon>
        <taxon>Pseudomonadales</taxon>
        <taxon>Marinobacteraceae</taxon>
        <taxon>Marinobacter</taxon>
    </lineage>
</organism>
<keyword evidence="1" id="KW-1133">Transmembrane helix</keyword>
<comment type="caution">
    <text evidence="2">The sequence shown here is derived from an EMBL/GenBank/DDBJ whole genome shotgun (WGS) entry which is preliminary data.</text>
</comment>
<dbReference type="AlphaFoldDB" id="A0A831VYM5"/>
<keyword evidence="1" id="KW-0812">Transmembrane</keyword>
<protein>
    <submittedName>
        <fullName evidence="2">Prepilin peptidase</fullName>
    </submittedName>
</protein>
<gene>
    <name evidence="2" type="ORF">ENI00_11115</name>
</gene>
<dbReference type="EMBL" id="DRGY01000088">
    <property type="protein sequence ID" value="HEA52846.1"/>
    <property type="molecule type" value="Genomic_DNA"/>
</dbReference>
<feature type="transmembrane region" description="Helical" evidence="1">
    <location>
        <begin position="12"/>
        <end position="32"/>
    </location>
</feature>
<accession>A0A831VYM5</accession>
<feature type="non-terminal residue" evidence="2">
    <location>
        <position position="1"/>
    </location>
</feature>
<name>A0A831VYM5_9GAMM</name>
<evidence type="ECO:0000256" key="1">
    <source>
        <dbReference type="SAM" id="Phobius"/>
    </source>
</evidence>
<sequence>QGREVPIPFGPYLAAAGLLCLWFGVEIQELWFRWLGA</sequence>
<reference evidence="2" key="1">
    <citation type="journal article" date="2020" name="mSystems">
        <title>Genome- and Community-Level Interaction Insights into Carbon Utilization and Element Cycling Functions of Hydrothermarchaeota in Hydrothermal Sediment.</title>
        <authorList>
            <person name="Zhou Z."/>
            <person name="Liu Y."/>
            <person name="Xu W."/>
            <person name="Pan J."/>
            <person name="Luo Z.H."/>
            <person name="Li M."/>
        </authorList>
    </citation>
    <scope>NUCLEOTIDE SEQUENCE [LARGE SCALE GENOMIC DNA]</scope>
    <source>
        <strain evidence="2">HyVt-357</strain>
    </source>
</reference>
<dbReference type="Proteomes" id="UP000885748">
    <property type="component" value="Unassembled WGS sequence"/>
</dbReference>
<proteinExistence type="predicted"/>